<reference evidence="2" key="1">
    <citation type="submission" date="2018-06" db="EMBL/GenBank/DDBJ databases">
        <authorList>
            <person name="Zhirakovskaya E."/>
        </authorList>
    </citation>
    <scope>NUCLEOTIDE SEQUENCE</scope>
</reference>
<dbReference type="EMBL" id="UOET01000037">
    <property type="protein sequence ID" value="VAW26518.1"/>
    <property type="molecule type" value="Genomic_DNA"/>
</dbReference>
<proteinExistence type="predicted"/>
<dbReference type="Gene3D" id="3.40.1160.10">
    <property type="entry name" value="Acetylglutamate kinase-like"/>
    <property type="match status" value="1"/>
</dbReference>
<evidence type="ECO:0000259" key="1">
    <source>
        <dbReference type="Pfam" id="PF00696"/>
    </source>
</evidence>
<sequence>MKNKLKVIKIGGKLIDDEARLGKFLTAFARLKGNKILIHGGGSMASRISLKLGIKPQMIMGRRITTSADIEVVTMVYA</sequence>
<name>A0A3B0U807_9ZZZZ</name>
<dbReference type="InterPro" id="IPR036393">
    <property type="entry name" value="AceGlu_kinase-like_sf"/>
</dbReference>
<feature type="non-terminal residue" evidence="2">
    <location>
        <position position="78"/>
    </location>
</feature>
<dbReference type="AlphaFoldDB" id="A0A3B0U807"/>
<dbReference type="Pfam" id="PF00696">
    <property type="entry name" value="AA_kinase"/>
    <property type="match status" value="1"/>
</dbReference>
<gene>
    <name evidence="2" type="ORF">MNBD_BACTEROID07-2130</name>
</gene>
<protein>
    <submittedName>
        <fullName evidence="2">Acetylglutamate kinase</fullName>
        <ecNumber evidence="2">2.7.2.8</ecNumber>
    </submittedName>
</protein>
<organism evidence="2">
    <name type="scientific">hydrothermal vent metagenome</name>
    <dbReference type="NCBI Taxonomy" id="652676"/>
    <lineage>
        <taxon>unclassified sequences</taxon>
        <taxon>metagenomes</taxon>
        <taxon>ecological metagenomes</taxon>
    </lineage>
</organism>
<feature type="domain" description="Aspartate/glutamate/uridylate kinase" evidence="1">
    <location>
        <begin position="4"/>
        <end position="77"/>
    </location>
</feature>
<accession>A0A3B0U807</accession>
<dbReference type="SUPFAM" id="SSF53633">
    <property type="entry name" value="Carbamate kinase-like"/>
    <property type="match status" value="1"/>
</dbReference>
<evidence type="ECO:0000313" key="2">
    <source>
        <dbReference type="EMBL" id="VAW26518.1"/>
    </source>
</evidence>
<dbReference type="GO" id="GO:0003991">
    <property type="term" value="F:acetylglutamate kinase activity"/>
    <property type="evidence" value="ECO:0007669"/>
    <property type="project" value="UniProtKB-EC"/>
</dbReference>
<keyword evidence="2" id="KW-0808">Transferase</keyword>
<dbReference type="EC" id="2.7.2.8" evidence="2"/>
<keyword evidence="2" id="KW-0418">Kinase</keyword>
<dbReference type="InterPro" id="IPR001048">
    <property type="entry name" value="Asp/Glu/Uridylate_kinase"/>
</dbReference>